<dbReference type="Gene3D" id="1.10.155.10">
    <property type="entry name" value="Chemotaxis receptor methyltransferase CheR, N-terminal domain"/>
    <property type="match status" value="1"/>
</dbReference>
<accession>A0A2U2BC85</accession>
<dbReference type="PIRSF" id="PIRSF000410">
    <property type="entry name" value="CheR"/>
    <property type="match status" value="1"/>
</dbReference>
<dbReference type="OrthoDB" id="9816309at2"/>
<dbReference type="AlphaFoldDB" id="A0A2U2BC85"/>
<proteinExistence type="predicted"/>
<dbReference type="PRINTS" id="PR00996">
    <property type="entry name" value="CHERMTFRASE"/>
</dbReference>
<dbReference type="Gene3D" id="3.40.50.150">
    <property type="entry name" value="Vaccinia Virus protein VP39"/>
    <property type="match status" value="1"/>
</dbReference>
<dbReference type="PANTHER" id="PTHR24422">
    <property type="entry name" value="CHEMOTAXIS PROTEIN METHYLTRANSFERASE"/>
    <property type="match status" value="1"/>
</dbReference>
<dbReference type="EC" id="2.1.1.80" evidence="2"/>
<keyword evidence="4" id="KW-0808">Transferase</keyword>
<feature type="domain" description="CheR-type methyltransferase" evidence="6">
    <location>
        <begin position="5"/>
        <end position="283"/>
    </location>
</feature>
<dbReference type="RefSeq" id="WP_109263043.1">
    <property type="nucleotide sequence ID" value="NZ_QEWP01000002.1"/>
</dbReference>
<evidence type="ECO:0000313" key="7">
    <source>
        <dbReference type="EMBL" id="PWE00671.1"/>
    </source>
</evidence>
<dbReference type="InterPro" id="IPR029063">
    <property type="entry name" value="SAM-dependent_MTases_sf"/>
</dbReference>
<dbReference type="PROSITE" id="PS50123">
    <property type="entry name" value="CHER"/>
    <property type="match status" value="1"/>
</dbReference>
<name>A0A2U2BC85_9BACT</name>
<keyword evidence="5" id="KW-0949">S-adenosyl-L-methionine</keyword>
<organism evidence="7 8">
    <name type="scientific">Marinilabilia rubra</name>
    <dbReference type="NCBI Taxonomy" id="2162893"/>
    <lineage>
        <taxon>Bacteria</taxon>
        <taxon>Pseudomonadati</taxon>
        <taxon>Bacteroidota</taxon>
        <taxon>Bacteroidia</taxon>
        <taxon>Marinilabiliales</taxon>
        <taxon>Marinilabiliaceae</taxon>
        <taxon>Marinilabilia</taxon>
    </lineage>
</organism>
<dbReference type="GO" id="GO:0032259">
    <property type="term" value="P:methylation"/>
    <property type="evidence" value="ECO:0007669"/>
    <property type="project" value="UniProtKB-KW"/>
</dbReference>
<reference evidence="7 8" key="1">
    <citation type="submission" date="2018-05" db="EMBL/GenBank/DDBJ databases">
        <title>Marinilabilia rubrum sp. nov., isolated from saltern sediment.</title>
        <authorList>
            <person name="Zhang R."/>
        </authorList>
    </citation>
    <scope>NUCLEOTIDE SEQUENCE [LARGE SCALE GENOMIC DNA]</scope>
    <source>
        <strain evidence="7 8">WTE16</strain>
    </source>
</reference>
<dbReference type="InterPro" id="IPR050903">
    <property type="entry name" value="Bact_Chemotaxis_MeTrfase"/>
</dbReference>
<dbReference type="InterPro" id="IPR022642">
    <property type="entry name" value="CheR_C"/>
</dbReference>
<dbReference type="Pfam" id="PF03705">
    <property type="entry name" value="CheR_N"/>
    <property type="match status" value="1"/>
</dbReference>
<dbReference type="InterPro" id="IPR000780">
    <property type="entry name" value="CheR_MeTrfase"/>
</dbReference>
<dbReference type="InterPro" id="IPR026024">
    <property type="entry name" value="Chemotaxis_MeTrfase_CheR"/>
</dbReference>
<dbReference type="EMBL" id="QEWP01000002">
    <property type="protein sequence ID" value="PWE00671.1"/>
    <property type="molecule type" value="Genomic_DNA"/>
</dbReference>
<evidence type="ECO:0000256" key="5">
    <source>
        <dbReference type="ARBA" id="ARBA00022691"/>
    </source>
</evidence>
<gene>
    <name evidence="7" type="ORF">DDZ16_03500</name>
</gene>
<evidence type="ECO:0000256" key="1">
    <source>
        <dbReference type="ARBA" id="ARBA00001541"/>
    </source>
</evidence>
<dbReference type="InterPro" id="IPR022641">
    <property type="entry name" value="CheR_N"/>
</dbReference>
<evidence type="ECO:0000256" key="3">
    <source>
        <dbReference type="ARBA" id="ARBA00022603"/>
    </source>
</evidence>
<keyword evidence="8" id="KW-1185">Reference proteome</keyword>
<evidence type="ECO:0000256" key="4">
    <source>
        <dbReference type="ARBA" id="ARBA00022679"/>
    </source>
</evidence>
<comment type="catalytic activity">
    <reaction evidence="1">
        <text>L-glutamyl-[protein] + S-adenosyl-L-methionine = [protein]-L-glutamate 5-O-methyl ester + S-adenosyl-L-homocysteine</text>
        <dbReference type="Rhea" id="RHEA:24452"/>
        <dbReference type="Rhea" id="RHEA-COMP:10208"/>
        <dbReference type="Rhea" id="RHEA-COMP:10311"/>
        <dbReference type="ChEBI" id="CHEBI:29973"/>
        <dbReference type="ChEBI" id="CHEBI:57856"/>
        <dbReference type="ChEBI" id="CHEBI:59789"/>
        <dbReference type="ChEBI" id="CHEBI:82795"/>
        <dbReference type="EC" id="2.1.1.80"/>
    </reaction>
</comment>
<dbReference type="Proteomes" id="UP000244956">
    <property type="component" value="Unassembled WGS sequence"/>
</dbReference>
<dbReference type="PANTHER" id="PTHR24422:SF26">
    <property type="entry name" value="CHEMOTAXIS PROTEIN METHYLTRANSFERASE"/>
    <property type="match status" value="1"/>
</dbReference>
<protein>
    <recommendedName>
        <fullName evidence="2">protein-glutamate O-methyltransferase</fullName>
        <ecNumber evidence="2">2.1.1.80</ecNumber>
    </recommendedName>
</protein>
<comment type="caution">
    <text evidence="7">The sequence shown here is derived from an EMBL/GenBank/DDBJ whole genome shotgun (WGS) entry which is preliminary data.</text>
</comment>
<evidence type="ECO:0000256" key="2">
    <source>
        <dbReference type="ARBA" id="ARBA00012534"/>
    </source>
</evidence>
<evidence type="ECO:0000259" key="6">
    <source>
        <dbReference type="PROSITE" id="PS50123"/>
    </source>
</evidence>
<dbReference type="SMART" id="SM00138">
    <property type="entry name" value="MeTrc"/>
    <property type="match status" value="1"/>
</dbReference>
<keyword evidence="3" id="KW-0489">Methyltransferase</keyword>
<dbReference type="InterPro" id="IPR036804">
    <property type="entry name" value="CheR_N_sf"/>
</dbReference>
<dbReference type="SUPFAM" id="SSF47757">
    <property type="entry name" value="Chemotaxis receptor methyltransferase CheR, N-terminal domain"/>
    <property type="match status" value="1"/>
</dbReference>
<dbReference type="SUPFAM" id="SSF53335">
    <property type="entry name" value="S-adenosyl-L-methionine-dependent methyltransferases"/>
    <property type="match status" value="1"/>
</dbReference>
<dbReference type="CDD" id="cd02440">
    <property type="entry name" value="AdoMet_MTases"/>
    <property type="match status" value="1"/>
</dbReference>
<dbReference type="Pfam" id="PF01739">
    <property type="entry name" value="CheR"/>
    <property type="match status" value="1"/>
</dbReference>
<evidence type="ECO:0000313" key="8">
    <source>
        <dbReference type="Proteomes" id="UP000244956"/>
    </source>
</evidence>
<dbReference type="GO" id="GO:0008983">
    <property type="term" value="F:protein-glutamate O-methyltransferase activity"/>
    <property type="evidence" value="ECO:0007669"/>
    <property type="project" value="UniProtKB-EC"/>
</dbReference>
<sequence length="283" mass="32509">METISTIYKAQLSDKDFSALAEIITRETGIKMPVAKKVMLQARLKKRLTALNLTSFSDYTRHVVSKEGFAVELIHMIDAVSTNKTDFFREPIHFDVLTDVVLPQFVKGNSDQPVRIWSAGCSSGEEPYNIAMVVDNFLKKGYPNDFLVRASDISTAVLQMGINAIYSDKRIAPVPKYYLHKYFMRSRDKSKNLYKVVPEIRKKVQFSRINFMDATFKVPERFDVIFCRNVLIYFDRPTQKAVILKLLRHLKPGGFLFIGHSESLIDMNLPLASIRPTVFRKLE</sequence>